<evidence type="ECO:0000313" key="2">
    <source>
        <dbReference type="Proteomes" id="UP000031535"/>
    </source>
</evidence>
<dbReference type="OrthoDB" id="9799840at2"/>
<dbReference type="AlphaFoldDB" id="A0A0C2HTF8"/>
<evidence type="ECO:0000313" key="1">
    <source>
        <dbReference type="EMBL" id="KIH80471.1"/>
    </source>
</evidence>
<dbReference type="STRING" id="226910.UCMB321_5816"/>
<dbReference type="Pfam" id="PF01042">
    <property type="entry name" value="Ribonuc_L-PSP"/>
    <property type="match status" value="1"/>
</dbReference>
<dbReference type="Gene3D" id="3.30.1330.40">
    <property type="entry name" value="RutC-like"/>
    <property type="match status" value="1"/>
</dbReference>
<dbReference type="RefSeq" id="WP_040072146.1">
    <property type="nucleotide sequence ID" value="NZ_JXDG01000126.1"/>
</dbReference>
<protein>
    <submittedName>
        <fullName evidence="1">Putative translation initiation inhibitor, yjgF family</fullName>
    </submittedName>
</protein>
<gene>
    <name evidence="1" type="ORF">UCMB321_5816</name>
</gene>
<name>A0A0C2HTF8_9PSED</name>
<dbReference type="InterPro" id="IPR006175">
    <property type="entry name" value="YjgF/YER057c/UK114"/>
</dbReference>
<sequence length="137" mass="15485">MSLRQLHSSHSKWEAVFGFSRAVEVGDTLYISKTGPLDSNGEITATGVAEQTRIVLENISRVLEQANFKLEDVIQSRLYLTEIDKWQEAATVHGEYFQDIRPAFTLLHVLPFPERKMIVAMEVVACRQQTAHIPESA</sequence>
<dbReference type="SUPFAM" id="SSF55298">
    <property type="entry name" value="YjgF-like"/>
    <property type="match status" value="1"/>
</dbReference>
<dbReference type="EMBL" id="JXDG01000126">
    <property type="protein sequence ID" value="KIH80471.1"/>
    <property type="molecule type" value="Genomic_DNA"/>
</dbReference>
<accession>A0A0C2HTF8</accession>
<organism evidence="1 2">
    <name type="scientific">Pseudomonas batumici</name>
    <dbReference type="NCBI Taxonomy" id="226910"/>
    <lineage>
        <taxon>Bacteria</taxon>
        <taxon>Pseudomonadati</taxon>
        <taxon>Pseudomonadota</taxon>
        <taxon>Gammaproteobacteria</taxon>
        <taxon>Pseudomonadales</taxon>
        <taxon>Pseudomonadaceae</taxon>
        <taxon>Pseudomonas</taxon>
    </lineage>
</organism>
<dbReference type="PANTHER" id="PTHR43857:SF1">
    <property type="entry name" value="YJGH FAMILY PROTEIN"/>
    <property type="match status" value="1"/>
</dbReference>
<dbReference type="Proteomes" id="UP000031535">
    <property type="component" value="Unassembled WGS sequence"/>
</dbReference>
<keyword evidence="2" id="KW-1185">Reference proteome</keyword>
<reference evidence="1 2" key="1">
    <citation type="submission" date="2015-01" db="EMBL/GenBank/DDBJ databases">
        <title>Complete genome of Pseudomonas batumici UCM B-321 producer of the batumin antibiotic with strong antistaphilococcal and potential anticancer activity.</title>
        <authorList>
            <person name="Klochko V.V."/>
            <person name="Zelena L.B."/>
            <person name="Elena K.A."/>
            <person name="Reva O.N."/>
        </authorList>
    </citation>
    <scope>NUCLEOTIDE SEQUENCE [LARGE SCALE GENOMIC DNA]</scope>
    <source>
        <strain evidence="1 2">UCM B-321</strain>
    </source>
</reference>
<dbReference type="CDD" id="cd06154">
    <property type="entry name" value="YjgF_YER057c_UK114_like_6"/>
    <property type="match status" value="1"/>
</dbReference>
<dbReference type="PANTHER" id="PTHR43857">
    <property type="entry name" value="BLR7761 PROTEIN"/>
    <property type="match status" value="1"/>
</dbReference>
<proteinExistence type="predicted"/>
<dbReference type="InterPro" id="IPR035959">
    <property type="entry name" value="RutC-like_sf"/>
</dbReference>
<comment type="caution">
    <text evidence="1">The sequence shown here is derived from an EMBL/GenBank/DDBJ whole genome shotgun (WGS) entry which is preliminary data.</text>
</comment>